<feature type="chain" id="PRO_5019452455" evidence="1">
    <location>
        <begin position="23"/>
        <end position="296"/>
    </location>
</feature>
<keyword evidence="1" id="KW-0732">Signal</keyword>
<dbReference type="Pfam" id="PF14559">
    <property type="entry name" value="TPR_19"/>
    <property type="match status" value="1"/>
</dbReference>
<name>A0A419W8S5_9BACT</name>
<keyword evidence="3" id="KW-1185">Reference proteome</keyword>
<sequence>MKRIFFTLLIVCAFVFFGAAQNADVLKSDAISAESQEQYADAARLFEEAHAAYKAANVVDTACVYRAGMNYVKIDQFDKAIPLLEETMALNYNPGRTSRLLADAYVGLKQNDKAEEILVKGKEASPEESLDFDKKLAYLYFNTGKYEQSAETFKAVNEGDPGKKNYMYLYGFSLERIQKYDEAIGVFQSMQEQFPGDKRSKKMLGVTMFEKTDAQNEAEVARYEAAKKANQAKLEDYIGTKKRLDDINAGYEDARVILEESLTEYPNDQLVITSLYKLYKKQFKEDKAEQMKKRIK</sequence>
<dbReference type="Proteomes" id="UP000283387">
    <property type="component" value="Unassembled WGS sequence"/>
</dbReference>
<feature type="signal peptide" evidence="1">
    <location>
        <begin position="1"/>
        <end position="22"/>
    </location>
</feature>
<proteinExistence type="predicted"/>
<gene>
    <name evidence="2" type="ORF">BC643_2214</name>
</gene>
<reference evidence="2 3" key="1">
    <citation type="submission" date="2018-09" db="EMBL/GenBank/DDBJ databases">
        <title>Genomic Encyclopedia of Archaeal and Bacterial Type Strains, Phase II (KMG-II): from individual species to whole genera.</title>
        <authorList>
            <person name="Goeker M."/>
        </authorList>
    </citation>
    <scope>NUCLEOTIDE SEQUENCE [LARGE SCALE GENOMIC DNA]</scope>
    <source>
        <strain evidence="2 3">DSM 27148</strain>
    </source>
</reference>
<evidence type="ECO:0000313" key="2">
    <source>
        <dbReference type="EMBL" id="RKD91846.1"/>
    </source>
</evidence>
<comment type="caution">
    <text evidence="2">The sequence shown here is derived from an EMBL/GenBank/DDBJ whole genome shotgun (WGS) entry which is preliminary data.</text>
</comment>
<dbReference type="OrthoDB" id="1116869at2"/>
<dbReference type="Pfam" id="PF12895">
    <property type="entry name" value="ANAPC3"/>
    <property type="match status" value="1"/>
</dbReference>
<evidence type="ECO:0000256" key="1">
    <source>
        <dbReference type="SAM" id="SignalP"/>
    </source>
</evidence>
<dbReference type="Gene3D" id="1.25.40.10">
    <property type="entry name" value="Tetratricopeptide repeat domain"/>
    <property type="match status" value="2"/>
</dbReference>
<dbReference type="EMBL" id="RAPN01000001">
    <property type="protein sequence ID" value="RKD91846.1"/>
    <property type="molecule type" value="Genomic_DNA"/>
</dbReference>
<accession>A0A419W8S5</accession>
<evidence type="ECO:0000313" key="3">
    <source>
        <dbReference type="Proteomes" id="UP000283387"/>
    </source>
</evidence>
<organism evidence="2 3">
    <name type="scientific">Mangrovibacterium diazotrophicum</name>
    <dbReference type="NCBI Taxonomy" id="1261403"/>
    <lineage>
        <taxon>Bacteria</taxon>
        <taxon>Pseudomonadati</taxon>
        <taxon>Bacteroidota</taxon>
        <taxon>Bacteroidia</taxon>
        <taxon>Marinilabiliales</taxon>
        <taxon>Prolixibacteraceae</taxon>
        <taxon>Mangrovibacterium</taxon>
    </lineage>
</organism>
<dbReference type="AlphaFoldDB" id="A0A419W8S5"/>
<dbReference type="InterPro" id="IPR011990">
    <property type="entry name" value="TPR-like_helical_dom_sf"/>
</dbReference>
<protein>
    <submittedName>
        <fullName evidence="2">Anaphase-promoting complex subunit 3</fullName>
    </submittedName>
</protein>
<dbReference type="RefSeq" id="WP_120273112.1">
    <property type="nucleotide sequence ID" value="NZ_RAPN01000001.1"/>
</dbReference>
<dbReference type="SUPFAM" id="SSF48452">
    <property type="entry name" value="TPR-like"/>
    <property type="match status" value="1"/>
</dbReference>